<evidence type="ECO:0000313" key="3">
    <source>
        <dbReference type="Proteomes" id="UP000734854"/>
    </source>
</evidence>
<keyword evidence="3" id="KW-1185">Reference proteome</keyword>
<accession>A0A8J5H2Q1</accession>
<comment type="caution">
    <text evidence="2">The sequence shown here is derived from an EMBL/GenBank/DDBJ whole genome shotgun (WGS) entry which is preliminary data.</text>
</comment>
<organism evidence="2 3">
    <name type="scientific">Zingiber officinale</name>
    <name type="common">Ginger</name>
    <name type="synonym">Amomum zingiber</name>
    <dbReference type="NCBI Taxonomy" id="94328"/>
    <lineage>
        <taxon>Eukaryota</taxon>
        <taxon>Viridiplantae</taxon>
        <taxon>Streptophyta</taxon>
        <taxon>Embryophyta</taxon>
        <taxon>Tracheophyta</taxon>
        <taxon>Spermatophyta</taxon>
        <taxon>Magnoliopsida</taxon>
        <taxon>Liliopsida</taxon>
        <taxon>Zingiberales</taxon>
        <taxon>Zingiberaceae</taxon>
        <taxon>Zingiber</taxon>
    </lineage>
</organism>
<reference evidence="2 3" key="1">
    <citation type="submission" date="2020-08" db="EMBL/GenBank/DDBJ databases">
        <title>Plant Genome Project.</title>
        <authorList>
            <person name="Zhang R.-G."/>
        </authorList>
    </citation>
    <scope>NUCLEOTIDE SEQUENCE [LARGE SCALE GENOMIC DNA]</scope>
    <source>
        <tissue evidence="2">Rhizome</tissue>
    </source>
</reference>
<evidence type="ECO:0000256" key="1">
    <source>
        <dbReference type="SAM" id="Phobius"/>
    </source>
</evidence>
<sequence length="73" mass="8159">MSQRNQEALVGYVSGAELARQRRNKRKRQQRWIWSSIALAVTLGVISIAWPCRIVSRSSAASKGDATEKETSI</sequence>
<protein>
    <submittedName>
        <fullName evidence="2">Uncharacterized protein</fullName>
    </submittedName>
</protein>
<name>A0A8J5H2Q1_ZINOF</name>
<dbReference type="PANTHER" id="PTHR35490">
    <property type="entry name" value="BACTERIOPHAGE N4 ADSORPTION B PROTEIN"/>
    <property type="match status" value="1"/>
</dbReference>
<dbReference type="EMBL" id="JACMSC010000006">
    <property type="protein sequence ID" value="KAG6517298.1"/>
    <property type="molecule type" value="Genomic_DNA"/>
</dbReference>
<keyword evidence="1" id="KW-1133">Transmembrane helix</keyword>
<feature type="transmembrane region" description="Helical" evidence="1">
    <location>
        <begin position="32"/>
        <end position="50"/>
    </location>
</feature>
<proteinExistence type="predicted"/>
<keyword evidence="1" id="KW-0812">Transmembrane</keyword>
<keyword evidence="1" id="KW-0472">Membrane</keyword>
<dbReference type="AlphaFoldDB" id="A0A8J5H2Q1"/>
<dbReference type="PANTHER" id="PTHR35490:SF2">
    <property type="entry name" value="BACTERIOPHAGE N4 ADSORPTION B PROTEIN"/>
    <property type="match status" value="1"/>
</dbReference>
<evidence type="ECO:0000313" key="2">
    <source>
        <dbReference type="EMBL" id="KAG6517298.1"/>
    </source>
</evidence>
<dbReference type="Proteomes" id="UP000734854">
    <property type="component" value="Unassembled WGS sequence"/>
</dbReference>
<gene>
    <name evidence="2" type="ORF">ZIOFF_020683</name>
</gene>